<dbReference type="PANTHER" id="PTHR12526:SF630">
    <property type="entry name" value="GLYCOSYLTRANSFERASE"/>
    <property type="match status" value="1"/>
</dbReference>
<dbReference type="InterPro" id="IPR001296">
    <property type="entry name" value="Glyco_trans_1"/>
</dbReference>
<dbReference type="Gene3D" id="3.40.50.2000">
    <property type="entry name" value="Glycogen Phosphorylase B"/>
    <property type="match status" value="2"/>
</dbReference>
<proteinExistence type="predicted"/>
<feature type="domain" description="Glycosyl transferase family 1" evidence="1">
    <location>
        <begin position="195"/>
        <end position="349"/>
    </location>
</feature>
<dbReference type="PANTHER" id="PTHR12526">
    <property type="entry name" value="GLYCOSYLTRANSFERASE"/>
    <property type="match status" value="1"/>
</dbReference>
<keyword evidence="3" id="KW-1185">Reference proteome</keyword>
<dbReference type="SUPFAM" id="SSF53756">
    <property type="entry name" value="UDP-Glycosyltransferase/glycogen phosphorylase"/>
    <property type="match status" value="1"/>
</dbReference>
<evidence type="ECO:0000313" key="3">
    <source>
        <dbReference type="Proteomes" id="UP000321367"/>
    </source>
</evidence>
<gene>
    <name evidence="2" type="ORF">ES724_08195</name>
</gene>
<dbReference type="AlphaFoldDB" id="A0A5C6ZU79"/>
<dbReference type="Pfam" id="PF00534">
    <property type="entry name" value="Glycos_transf_1"/>
    <property type="match status" value="1"/>
</dbReference>
<comment type="caution">
    <text evidence="2">The sequence shown here is derived from an EMBL/GenBank/DDBJ whole genome shotgun (WGS) entry which is preliminary data.</text>
</comment>
<dbReference type="GO" id="GO:0016757">
    <property type="term" value="F:glycosyltransferase activity"/>
    <property type="evidence" value="ECO:0007669"/>
    <property type="project" value="InterPro"/>
</dbReference>
<reference evidence="2 3" key="1">
    <citation type="submission" date="2019-08" db="EMBL/GenBank/DDBJ databases">
        <title>Genome sequence of Gillisia hiemivivida IC154 (type strain).</title>
        <authorList>
            <person name="Bowman J.P."/>
        </authorList>
    </citation>
    <scope>NUCLEOTIDE SEQUENCE [LARGE SCALE GENOMIC DNA]</scope>
    <source>
        <strain evidence="2 3">IC154</strain>
    </source>
</reference>
<dbReference type="EMBL" id="VORY01000007">
    <property type="protein sequence ID" value="TXD93971.1"/>
    <property type="molecule type" value="Genomic_DNA"/>
</dbReference>
<name>A0A5C6ZU79_9FLAO</name>
<accession>A0A5C6ZU79</accession>
<protein>
    <submittedName>
        <fullName evidence="2">Glycosyltransferase family 4 protein</fullName>
    </submittedName>
</protein>
<evidence type="ECO:0000313" key="2">
    <source>
        <dbReference type="EMBL" id="TXD93971.1"/>
    </source>
</evidence>
<sequence>MVSIFSNHFFRWTEQLRDSGHEVYWIDVYDSNTHVKKIDFVHQIIGWRNKIKYPGRYWIKQNSPKLYKFINRINQRKLAQIFESKLSEIRPDVVHSFVMYSACVPIYKVMKKYPTIKWIYSAWGNDLFFYQNENQKLQDMKLVLPELDYMFADCVRDFKIAKKHGFQGEFLGAYPGGGGYEFELYEPFLKPYTQRKIILIKGYEHKFGRCNKVLKAIDILKEELSGFNIVVFGANDKVLNFVKKNRLNEWENLIILEKLSHSEVLKLMGESLIYIGDSISDGMPNTLLEAIVMEAFPIQSNPGGATAELISHKENGLLIEYPEDFEEIAKHISYALIHLDKVQEGIAYNNKEVKPKLERNFIKKLVLIQYEKVALELKNNND</sequence>
<dbReference type="Proteomes" id="UP000321367">
    <property type="component" value="Unassembled WGS sequence"/>
</dbReference>
<evidence type="ECO:0000259" key="1">
    <source>
        <dbReference type="Pfam" id="PF00534"/>
    </source>
</evidence>
<keyword evidence="2" id="KW-0808">Transferase</keyword>
<dbReference type="OrthoDB" id="1411429at2"/>
<organism evidence="2 3">
    <name type="scientific">Gillisia hiemivivida</name>
    <dbReference type="NCBI Taxonomy" id="291190"/>
    <lineage>
        <taxon>Bacteria</taxon>
        <taxon>Pseudomonadati</taxon>
        <taxon>Bacteroidota</taxon>
        <taxon>Flavobacteriia</taxon>
        <taxon>Flavobacteriales</taxon>
        <taxon>Flavobacteriaceae</taxon>
        <taxon>Gillisia</taxon>
    </lineage>
</organism>